<name>A0A4V6AAR7_POPAL</name>
<reference evidence="3" key="1">
    <citation type="submission" date="2018-10" db="EMBL/GenBank/DDBJ databases">
        <title>Population genomic analysis revealed the cold adaptation of white poplar.</title>
        <authorList>
            <person name="Liu Y.-J."/>
        </authorList>
    </citation>
    <scope>NUCLEOTIDE SEQUENCE [LARGE SCALE GENOMIC DNA]</scope>
    <source>
        <strain evidence="3">PAL-ZL1</strain>
    </source>
</reference>
<feature type="compositionally biased region" description="Basic and acidic residues" evidence="1">
    <location>
        <begin position="1"/>
        <end position="38"/>
    </location>
</feature>
<dbReference type="GO" id="GO:0006298">
    <property type="term" value="P:mismatch repair"/>
    <property type="evidence" value="ECO:0007669"/>
    <property type="project" value="InterPro"/>
</dbReference>
<organism evidence="3">
    <name type="scientific">Populus alba</name>
    <name type="common">White poplar</name>
    <dbReference type="NCBI Taxonomy" id="43335"/>
    <lineage>
        <taxon>Eukaryota</taxon>
        <taxon>Viridiplantae</taxon>
        <taxon>Streptophyta</taxon>
        <taxon>Embryophyta</taxon>
        <taxon>Tracheophyta</taxon>
        <taxon>Spermatophyta</taxon>
        <taxon>Magnoliopsida</taxon>
        <taxon>eudicotyledons</taxon>
        <taxon>Gunneridae</taxon>
        <taxon>Pentapetalae</taxon>
        <taxon>rosids</taxon>
        <taxon>fabids</taxon>
        <taxon>Malpighiales</taxon>
        <taxon>Salicaceae</taxon>
        <taxon>Saliceae</taxon>
        <taxon>Populus</taxon>
    </lineage>
</organism>
<dbReference type="InterPro" id="IPR007860">
    <property type="entry name" value="DNA_mmatch_repair_MutS_con_dom"/>
</dbReference>
<feature type="domain" description="DNA mismatch repair protein MutS connector" evidence="2">
    <location>
        <begin position="102"/>
        <end position="202"/>
    </location>
</feature>
<dbReference type="PANTHER" id="PTHR11361">
    <property type="entry name" value="DNA MISMATCH REPAIR PROTEIN MUTS FAMILY MEMBER"/>
    <property type="match status" value="1"/>
</dbReference>
<evidence type="ECO:0000313" key="3">
    <source>
        <dbReference type="EMBL" id="TKS12006.1"/>
    </source>
</evidence>
<dbReference type="EMBL" id="RCHU01000181">
    <property type="protein sequence ID" value="TKS12006.1"/>
    <property type="molecule type" value="Genomic_DNA"/>
</dbReference>
<dbReference type="STRING" id="43335.A0A4V6AAR7"/>
<protein>
    <submittedName>
        <fullName evidence="3">DNA mismatch repair protein MSH6-1</fullName>
    </submittedName>
</protein>
<dbReference type="GO" id="GO:0005524">
    <property type="term" value="F:ATP binding"/>
    <property type="evidence" value="ECO:0007669"/>
    <property type="project" value="InterPro"/>
</dbReference>
<dbReference type="SUPFAM" id="SSF53150">
    <property type="entry name" value="DNA repair protein MutS, domain II"/>
    <property type="match status" value="1"/>
</dbReference>
<dbReference type="GO" id="GO:0030983">
    <property type="term" value="F:mismatched DNA binding"/>
    <property type="evidence" value="ECO:0007669"/>
    <property type="project" value="InterPro"/>
</dbReference>
<accession>A0A4V6AAR7</accession>
<dbReference type="GO" id="GO:0005634">
    <property type="term" value="C:nucleus"/>
    <property type="evidence" value="ECO:0007669"/>
    <property type="project" value="TreeGrafter"/>
</dbReference>
<dbReference type="Gene3D" id="3.40.1170.10">
    <property type="entry name" value="DNA repair protein MutS, domain I"/>
    <property type="match status" value="1"/>
</dbReference>
<dbReference type="Gene3D" id="3.30.420.110">
    <property type="entry name" value="MutS, connector domain"/>
    <property type="match status" value="1"/>
</dbReference>
<gene>
    <name evidence="3" type="ORF">D5086_0000065920</name>
</gene>
<dbReference type="InterPro" id="IPR045076">
    <property type="entry name" value="MutS"/>
</dbReference>
<dbReference type="GO" id="GO:0140664">
    <property type="term" value="F:ATP-dependent DNA damage sensor activity"/>
    <property type="evidence" value="ECO:0007669"/>
    <property type="project" value="InterPro"/>
</dbReference>
<dbReference type="Pfam" id="PF05188">
    <property type="entry name" value="MutS_II"/>
    <property type="match status" value="1"/>
</dbReference>
<dbReference type="InterPro" id="IPR036678">
    <property type="entry name" value="MutS_con_dom_sf"/>
</dbReference>
<comment type="caution">
    <text evidence="3">The sequence shown here is derived from an EMBL/GenBank/DDBJ whole genome shotgun (WGS) entry which is preliminary data.</text>
</comment>
<evidence type="ECO:0000256" key="1">
    <source>
        <dbReference type="SAM" id="MobiDB-lite"/>
    </source>
</evidence>
<dbReference type="PANTHER" id="PTHR11361:SF150">
    <property type="entry name" value="DNA MISMATCH REPAIR PROTEIN MSH6"/>
    <property type="match status" value="1"/>
</dbReference>
<feature type="compositionally biased region" description="Low complexity" evidence="1">
    <location>
        <begin position="51"/>
        <end position="60"/>
    </location>
</feature>
<evidence type="ECO:0000259" key="2">
    <source>
        <dbReference type="Pfam" id="PF05188"/>
    </source>
</evidence>
<dbReference type="InterPro" id="IPR016151">
    <property type="entry name" value="DNA_mismatch_repair_MutS_N"/>
</dbReference>
<feature type="region of interest" description="Disordered" evidence="1">
    <location>
        <begin position="1"/>
        <end position="68"/>
    </location>
</feature>
<sequence>MTDASERFSTREAEKFPFPGRERRDAKRRRPGDVDYDPRTLYLPAEFAKSLTEQTETPEQLELRRKEKGSKDKVVKREICAVITKGTLSEGELLSANPDASYLMAVTASHQSLGNQGLERIFGVCVVDITTSRIILGQFGDDAECSSLRCLLYELRAVEIVKPAKMLSTETERVMVRHTRNPLVNELASLSEFWDAKKTVQEVKTIYKHIGDLLASGPLNKTDKTDLDTTNLNVGEYRPSYLPNILSEFYESLALSALGGALYYLKQTFLDETLLRFAKFDSLPCSDFCEVAKKSYMILDAAALENIEIF</sequence>
<proteinExistence type="predicted"/>
<dbReference type="AlphaFoldDB" id="A0A4V6AAR7"/>